<evidence type="ECO:0000256" key="3">
    <source>
        <dbReference type="ARBA" id="ARBA00023186"/>
    </source>
</evidence>
<dbReference type="Pfam" id="PF10165">
    <property type="entry name" value="Ric8"/>
    <property type="match status" value="1"/>
</dbReference>
<dbReference type="GO" id="GO:0007186">
    <property type="term" value="P:G protein-coupled receptor signaling pathway"/>
    <property type="evidence" value="ECO:0007669"/>
    <property type="project" value="TreeGrafter"/>
</dbReference>
<dbReference type="EnsemblMetazoa" id="CJA16306.1">
    <property type="protein sequence ID" value="CJA16306.1"/>
    <property type="gene ID" value="WBGene00135510"/>
</dbReference>
<comment type="similarity">
    <text evidence="1">Belongs to the synembryn family.</text>
</comment>
<reference evidence="5" key="1">
    <citation type="submission" date="2010-08" db="EMBL/GenBank/DDBJ databases">
        <authorList>
            <consortium name="Caenorhabditis japonica Sequencing Consortium"/>
            <person name="Wilson R.K."/>
        </authorList>
    </citation>
    <scope>NUCLEOTIDE SEQUENCE [LARGE SCALE GENOMIC DNA]</scope>
    <source>
        <strain evidence="5">DF5081</strain>
    </source>
</reference>
<name>A0A8R1E1P2_CAEJA</name>
<keyword evidence="5" id="KW-1185">Reference proteome</keyword>
<evidence type="ECO:0000313" key="4">
    <source>
        <dbReference type="EnsemblMetazoa" id="CJA16306.1"/>
    </source>
</evidence>
<dbReference type="Proteomes" id="UP000005237">
    <property type="component" value="Unassembled WGS sequence"/>
</dbReference>
<dbReference type="GO" id="GO:0001965">
    <property type="term" value="F:G-protein alpha-subunit binding"/>
    <property type="evidence" value="ECO:0007669"/>
    <property type="project" value="TreeGrafter"/>
</dbReference>
<evidence type="ECO:0000256" key="2">
    <source>
        <dbReference type="ARBA" id="ARBA00022658"/>
    </source>
</evidence>
<organism evidence="4 5">
    <name type="scientific">Caenorhabditis japonica</name>
    <dbReference type="NCBI Taxonomy" id="281687"/>
    <lineage>
        <taxon>Eukaryota</taxon>
        <taxon>Metazoa</taxon>
        <taxon>Ecdysozoa</taxon>
        <taxon>Nematoda</taxon>
        <taxon>Chromadorea</taxon>
        <taxon>Rhabditida</taxon>
        <taxon>Rhabditina</taxon>
        <taxon>Rhabditomorpha</taxon>
        <taxon>Rhabditoidea</taxon>
        <taxon>Rhabditidae</taxon>
        <taxon>Peloderinae</taxon>
        <taxon>Caenorhabditis</taxon>
    </lineage>
</organism>
<evidence type="ECO:0000256" key="1">
    <source>
        <dbReference type="ARBA" id="ARBA00009049"/>
    </source>
</evidence>
<evidence type="ECO:0000313" key="5">
    <source>
        <dbReference type="Proteomes" id="UP000005237"/>
    </source>
</evidence>
<dbReference type="AlphaFoldDB" id="A0A8R1E1P2"/>
<dbReference type="PANTHER" id="PTHR12425:SF5">
    <property type="entry name" value="SYNEMBRYN"/>
    <property type="match status" value="1"/>
</dbReference>
<keyword evidence="2" id="KW-0344">Guanine-nucleotide releasing factor</keyword>
<proteinExistence type="inferred from homology"/>
<dbReference type="GO" id="GO:0005085">
    <property type="term" value="F:guanyl-nucleotide exchange factor activity"/>
    <property type="evidence" value="ECO:0007669"/>
    <property type="project" value="UniProtKB-KW"/>
</dbReference>
<protein>
    <submittedName>
        <fullName evidence="4">Uncharacterized protein</fullName>
    </submittedName>
</protein>
<sequence>MQTRFYAHPENTEHLPNYLLNGTNSKKSADDSWFFYHRIAFIATAMSRDLQKEWAAVPTMIDSLLAAVTLIVPPLSLKSPPSPQDFQRAEEALKTFFNVFCHFLNEVKAIDEVHAVKACRVLRDVICSTSPDEPVVQSAIHAIAVPCLPMVLSVLCVDPNSTCLETEEDVENVEYTSMVFTEALLGHTERRLDLMHKLTEQGAPISQTSEICDLLGPYFQALAKLCTESKHARRYCRLRNCWWI</sequence>
<dbReference type="PANTHER" id="PTHR12425">
    <property type="entry name" value="SYNEMBRYN"/>
    <property type="match status" value="1"/>
</dbReference>
<reference evidence="4" key="2">
    <citation type="submission" date="2022-06" db="UniProtKB">
        <authorList>
            <consortium name="EnsemblMetazoa"/>
        </authorList>
    </citation>
    <scope>IDENTIFICATION</scope>
    <source>
        <strain evidence="4">DF5081</strain>
    </source>
</reference>
<accession>A0A8R1E1P2</accession>
<keyword evidence="3" id="KW-0143">Chaperone</keyword>
<dbReference type="InterPro" id="IPR019318">
    <property type="entry name" value="Gua_nucleotide_exch_fac_Ric8"/>
</dbReference>
<dbReference type="GO" id="GO:0005737">
    <property type="term" value="C:cytoplasm"/>
    <property type="evidence" value="ECO:0007669"/>
    <property type="project" value="TreeGrafter"/>
</dbReference>